<accession>A0ABW2FBV8</accession>
<protein>
    <submittedName>
        <fullName evidence="4">DegT/DnrJ/EryC1/StrS family aminotransferase</fullName>
    </submittedName>
</protein>
<dbReference type="Gene3D" id="3.40.640.10">
    <property type="entry name" value="Type I PLP-dependent aspartate aminotransferase-like (Major domain)"/>
    <property type="match status" value="1"/>
</dbReference>
<dbReference type="InterPro" id="IPR015424">
    <property type="entry name" value="PyrdxlP-dep_Trfase"/>
</dbReference>
<evidence type="ECO:0000313" key="5">
    <source>
        <dbReference type="Proteomes" id="UP001596378"/>
    </source>
</evidence>
<dbReference type="SUPFAM" id="SSF53383">
    <property type="entry name" value="PLP-dependent transferases"/>
    <property type="match status" value="1"/>
</dbReference>
<organism evidence="4 5">
    <name type="scientific">Cohnella cellulosilytica</name>
    <dbReference type="NCBI Taxonomy" id="986710"/>
    <lineage>
        <taxon>Bacteria</taxon>
        <taxon>Bacillati</taxon>
        <taxon>Bacillota</taxon>
        <taxon>Bacilli</taxon>
        <taxon>Bacillales</taxon>
        <taxon>Paenibacillaceae</taxon>
        <taxon>Cohnella</taxon>
    </lineage>
</organism>
<dbReference type="InterPro" id="IPR015421">
    <property type="entry name" value="PyrdxlP-dep_Trfase_major"/>
</dbReference>
<keyword evidence="4" id="KW-0808">Transferase</keyword>
<evidence type="ECO:0000256" key="3">
    <source>
        <dbReference type="RuleBase" id="RU004508"/>
    </source>
</evidence>
<dbReference type="RefSeq" id="WP_378051553.1">
    <property type="nucleotide sequence ID" value="NZ_JBHMDN010000034.1"/>
</dbReference>
<comment type="caution">
    <text evidence="4">The sequence shown here is derived from an EMBL/GenBank/DDBJ whole genome shotgun (WGS) entry which is preliminary data.</text>
</comment>
<dbReference type="InterPro" id="IPR015422">
    <property type="entry name" value="PyrdxlP-dep_Trfase_small"/>
</dbReference>
<dbReference type="GO" id="GO:0008483">
    <property type="term" value="F:transaminase activity"/>
    <property type="evidence" value="ECO:0007669"/>
    <property type="project" value="UniProtKB-KW"/>
</dbReference>
<sequence>MIELMPIARQFRLLKDEILREISDTIEQGSYILGPKVAKLENRISAMIGAGHAVAVANGTDALVLALDALGIGTGDEVITTPYSFFATAEAVSRLGAVPVFVDIDPFWSLDPERVEAAITPRTKAILPVHLFGQPADMDGLRSIADRRGLPVVEDACQAFGAKYGGQSVGTLGIAGCFSFFPSKNLGTMGDGGIVVTPDAELAKRLRKLRQHGSSKRYYHDAIGYNSRLDELHAAILLVMADHVEESVKRRRAIAQTYDERLRSLGSLLEVPGTEERRFHAYNLYCITSPRREEIREALTAENIQTGIYYPRPLHLQRAYASLGYAAGDFPVAEKLSAEILALPMGPLLTEQEQERVVTILQNIAEKG</sequence>
<dbReference type="Pfam" id="PF01041">
    <property type="entry name" value="DegT_DnrJ_EryC1"/>
    <property type="match status" value="1"/>
</dbReference>
<dbReference type="Proteomes" id="UP001596378">
    <property type="component" value="Unassembled WGS sequence"/>
</dbReference>
<dbReference type="PIRSF" id="PIRSF000390">
    <property type="entry name" value="PLP_StrS"/>
    <property type="match status" value="1"/>
</dbReference>
<name>A0ABW2FBV8_9BACL</name>
<dbReference type="CDD" id="cd00616">
    <property type="entry name" value="AHBA_syn"/>
    <property type="match status" value="1"/>
</dbReference>
<dbReference type="PANTHER" id="PTHR30244">
    <property type="entry name" value="TRANSAMINASE"/>
    <property type="match status" value="1"/>
</dbReference>
<evidence type="ECO:0000256" key="2">
    <source>
        <dbReference type="ARBA" id="ARBA00037999"/>
    </source>
</evidence>
<reference evidence="5" key="1">
    <citation type="journal article" date="2019" name="Int. J. Syst. Evol. Microbiol.">
        <title>The Global Catalogue of Microorganisms (GCM) 10K type strain sequencing project: providing services to taxonomists for standard genome sequencing and annotation.</title>
        <authorList>
            <consortium name="The Broad Institute Genomics Platform"/>
            <consortium name="The Broad Institute Genome Sequencing Center for Infectious Disease"/>
            <person name="Wu L."/>
            <person name="Ma J."/>
        </authorList>
    </citation>
    <scope>NUCLEOTIDE SEQUENCE [LARGE SCALE GENOMIC DNA]</scope>
    <source>
        <strain evidence="5">KCTC 12907</strain>
    </source>
</reference>
<comment type="similarity">
    <text evidence="2 3">Belongs to the DegT/DnrJ/EryC1 family.</text>
</comment>
<dbReference type="PANTHER" id="PTHR30244:SF36">
    <property type="entry name" value="3-OXO-GLUCOSE-6-PHOSPHATE:GLUTAMATE AMINOTRANSFERASE"/>
    <property type="match status" value="1"/>
</dbReference>
<keyword evidence="5" id="KW-1185">Reference proteome</keyword>
<keyword evidence="4" id="KW-0032">Aminotransferase</keyword>
<dbReference type="Gene3D" id="3.90.1150.10">
    <property type="entry name" value="Aspartate Aminotransferase, domain 1"/>
    <property type="match status" value="1"/>
</dbReference>
<dbReference type="InterPro" id="IPR000653">
    <property type="entry name" value="DegT/StrS_aminotransferase"/>
</dbReference>
<dbReference type="EMBL" id="JBHTAI010000007">
    <property type="protein sequence ID" value="MFC7149415.1"/>
    <property type="molecule type" value="Genomic_DNA"/>
</dbReference>
<keyword evidence="1 3" id="KW-0663">Pyridoxal phosphate</keyword>
<evidence type="ECO:0000256" key="1">
    <source>
        <dbReference type="ARBA" id="ARBA00022898"/>
    </source>
</evidence>
<evidence type="ECO:0000313" key="4">
    <source>
        <dbReference type="EMBL" id="MFC7149415.1"/>
    </source>
</evidence>
<proteinExistence type="inferred from homology"/>
<gene>
    <name evidence="4" type="ORF">ACFQMJ_12830</name>
</gene>